<protein>
    <submittedName>
        <fullName evidence="3">VWA domain-containing protein</fullName>
    </submittedName>
</protein>
<name>A0AA97DAY9_9FIRM</name>
<dbReference type="SMART" id="SM00327">
    <property type="entry name" value="VWA"/>
    <property type="match status" value="1"/>
</dbReference>
<dbReference type="AlphaFoldDB" id="A0AA97DAY9"/>
<keyword evidence="4" id="KW-1185">Reference proteome</keyword>
<feature type="signal peptide" evidence="1">
    <location>
        <begin position="1"/>
        <end position="35"/>
    </location>
</feature>
<evidence type="ECO:0000256" key="1">
    <source>
        <dbReference type="SAM" id="SignalP"/>
    </source>
</evidence>
<dbReference type="CDD" id="cd00198">
    <property type="entry name" value="vWFA"/>
    <property type="match status" value="1"/>
</dbReference>
<gene>
    <name evidence="3" type="ORF">PXC00_06515</name>
</gene>
<dbReference type="Proteomes" id="UP001300604">
    <property type="component" value="Chromosome"/>
</dbReference>
<evidence type="ECO:0000259" key="2">
    <source>
        <dbReference type="PROSITE" id="PS50234"/>
    </source>
</evidence>
<feature type="chain" id="PRO_5041635392" evidence="1">
    <location>
        <begin position="36"/>
        <end position="1135"/>
    </location>
</feature>
<dbReference type="EMBL" id="CP135996">
    <property type="protein sequence ID" value="WOC33514.1"/>
    <property type="molecule type" value="Genomic_DNA"/>
</dbReference>
<keyword evidence="1" id="KW-0732">Signal</keyword>
<dbReference type="Gene3D" id="3.40.50.410">
    <property type="entry name" value="von Willebrand factor, type A domain"/>
    <property type="match status" value="1"/>
</dbReference>
<dbReference type="Pfam" id="PF00092">
    <property type="entry name" value="VWA"/>
    <property type="match status" value="1"/>
</dbReference>
<reference evidence="3 4" key="1">
    <citation type="submission" date="2024-06" db="EMBL/GenBank/DDBJ databases">
        <title>Caproicibacterium argilliputei sp. nov, a novel caproic acid producing anaerobic bacterium isolated from pit mud.</title>
        <authorList>
            <person name="Xia S."/>
        </authorList>
    </citation>
    <scope>NUCLEOTIDE SEQUENCE [LARGE SCALE GENOMIC DNA]</scope>
    <source>
        <strain evidence="3 4">ZCY20-5</strain>
    </source>
</reference>
<proteinExistence type="predicted"/>
<accession>A0AA97DAY9</accession>
<reference evidence="4" key="2">
    <citation type="submission" date="2024-06" db="EMBL/GenBank/DDBJ databases">
        <title>Caproicibacterium argilliputei sp. nov, a novel caproic acid producing anaerobic bacterium isolated from pit mud.</title>
        <authorList>
            <person name="Zeng C."/>
        </authorList>
    </citation>
    <scope>NUCLEOTIDE SEQUENCE [LARGE SCALE GENOMIC DNA]</scope>
    <source>
        <strain evidence="4">ZCY20-5</strain>
    </source>
</reference>
<feature type="domain" description="VWFA" evidence="2">
    <location>
        <begin position="511"/>
        <end position="766"/>
    </location>
</feature>
<dbReference type="KEGG" id="carl:PXC00_06515"/>
<evidence type="ECO:0000313" key="3">
    <source>
        <dbReference type="EMBL" id="WOC33514.1"/>
    </source>
</evidence>
<dbReference type="PROSITE" id="PS50234">
    <property type="entry name" value="VWFA"/>
    <property type="match status" value="1"/>
</dbReference>
<dbReference type="InterPro" id="IPR036465">
    <property type="entry name" value="vWFA_dom_sf"/>
</dbReference>
<reference evidence="4" key="3">
    <citation type="submission" date="2024-06" db="EMBL/GenBank/DDBJ databases">
        <authorList>
            <person name="Zeng C."/>
        </authorList>
    </citation>
    <scope>NUCLEOTIDE SEQUENCE [LARGE SCALE GENOMIC DNA]</scope>
    <source>
        <strain evidence="4">ZCY20-5</strain>
    </source>
</reference>
<sequence>MNLCKIKRMGGRLKRFLCMTLSLSVLFCTVSVAFAGTSAHAADSESELTPLSIAEGLGNARYFGIVANTLSNPNNLNVEANLAVQNFTGSYGEVGNTHNWSQDTGSSAGSAVLNLTVPKGNYEFCVYQDEAAKTAVGQPFWVESTQKETVQKTITGLKPGQTYYVYLLQNGTANTKVGTKFQVAAGSDSEKYANINYIEDFDVTNGTTLKVKDISQSLPGKVYFGSQVQLNGPDNPGGNKGSAVDKKSKCFLAIDQLSAVTNEKFPVELGTENGSFAKKTFDQLNSLSQKLSKVSDSSKDAAVKVLNITPESSWRWDGSETVSAEQVHQDFNEVLNYSNWNDLANDGVSLENSQYLVINLHLPAGCSSVELPQVTIGGINAGSGYNAIARRILWNFCTDSGSLSGNLQILSSPQAGVLGTLLAPEAKITLQDCAVTGAVYANTVTVQCGGGLKCATFQAGSTAEAAVTVPDPTVQVTFNKTAKMLSDGRTAQITLSRSGRIQNYTSQRDAEVIMMMDRSTSMKLSVDGKKHANDTNLLDDVGNPDYKIFAKDSRLALLQGATQNFLTKLTECNSKLSQNKQIPVSVGTFCWSKDAINGDSNYYKDDPMNTADYNLIHNSDGTRNKDYAKYTPKGTAFQGTFLNAFTTPVSAAAQVSKIYPAPYTCLDAAIDLVAETVQAHANDGKRKFVIFISDGEPNGPNVKNASAAAQRMKEKGLSDRSDTSIYSAFIGSSEEGEATMKALASQPENYLLVQDEDGLNNVFQKLEEGVLSYAFDNSTTVTDTLPNYLMLTDAQQKAIEQQGGTVQVDSKGQTTITWKNLSLSQASQDITFEATAKSDYFASPDGQTVPTNVSASLTYTDPVTKNVQTKTTDSPQVTISGTAALTGGEQTIARGEKVDLTSLSAFKNSNKAVYGTGDVAGFTTTPGTLTGFTWEILDTDKKTVLATSENGKKWKNKKGKQVQVSPTETTTYYLRVYNKNLYKNAKSCVVEKDFDQTVPLKIMVPCTGSITIQKTLKEGKGSLQKAFTVQVRCAENGYAVDLPLTAGTIGGLQLSHLQPGTYTIHEVVPQDYRFVSAQGADAVQGSADTYQVTISAKSLEHTVTITNQYQPPSYYHGSDSVSNLFQTDSSLTQAS</sequence>
<organism evidence="3 4">
    <name type="scientific">Caproicibacterium argilliputei</name>
    <dbReference type="NCBI Taxonomy" id="3030016"/>
    <lineage>
        <taxon>Bacteria</taxon>
        <taxon>Bacillati</taxon>
        <taxon>Bacillota</taxon>
        <taxon>Clostridia</taxon>
        <taxon>Eubacteriales</taxon>
        <taxon>Oscillospiraceae</taxon>
        <taxon>Caproicibacterium</taxon>
    </lineage>
</organism>
<evidence type="ECO:0000313" key="4">
    <source>
        <dbReference type="Proteomes" id="UP001300604"/>
    </source>
</evidence>
<dbReference type="RefSeq" id="WP_316935172.1">
    <property type="nucleotide sequence ID" value="NZ_CP135996.1"/>
</dbReference>
<dbReference type="InterPro" id="IPR002035">
    <property type="entry name" value="VWF_A"/>
</dbReference>
<dbReference type="SUPFAM" id="SSF53300">
    <property type="entry name" value="vWA-like"/>
    <property type="match status" value="1"/>
</dbReference>